<keyword evidence="1" id="KW-0472">Membrane</keyword>
<gene>
    <name evidence="2" type="ORF">BSCA_1282</name>
</gene>
<sequence>MVCGRVRWAGGIMASIARSRPEAFSHGFRSEAVTVAARAGKEPDMTVLGVAERVLLCWLAYSFVGWAWETMLSVVLRKRFEDRGVLNGPLCPIYGFGALLVIVLLADVTNPLALFLSSGVLACTLEYLSSWAIEKLFHVRLWDYTGKPLNINGRVYLNGFIAFGAGATLVKLVVQPWLMGVLDAWPPLMLHLVAGVLFLAATVDAAITAAGLCSLDSRLARIGEEIDAFKSEQIEQIDTRIDAANEQWKETAGRLQESAGRLLDPAEYVSQSAQWTKEQADRVLRRLNWQQRRLIRTFPSMTSVRDAHLAARIRALLDRRR</sequence>
<dbReference type="STRING" id="158787.BSCA_1282"/>
<name>A0A087DIG9_9BIFI</name>
<evidence type="ECO:0000313" key="2">
    <source>
        <dbReference type="EMBL" id="KFI95319.1"/>
    </source>
</evidence>
<organism evidence="2 3">
    <name type="scientific">Bifidobacterium scardovii</name>
    <dbReference type="NCBI Taxonomy" id="158787"/>
    <lineage>
        <taxon>Bacteria</taxon>
        <taxon>Bacillati</taxon>
        <taxon>Actinomycetota</taxon>
        <taxon>Actinomycetes</taxon>
        <taxon>Bifidobacteriales</taxon>
        <taxon>Bifidobacteriaceae</taxon>
        <taxon>Bifidobacterium</taxon>
    </lineage>
</organism>
<dbReference type="InterPro" id="IPR010540">
    <property type="entry name" value="CmpB_TMEM229"/>
</dbReference>
<dbReference type="Proteomes" id="UP000029033">
    <property type="component" value="Unassembled WGS sequence"/>
</dbReference>
<keyword evidence="1" id="KW-0812">Transmembrane</keyword>
<dbReference type="AlphaFoldDB" id="A0A087DIG9"/>
<evidence type="ECO:0000256" key="1">
    <source>
        <dbReference type="SAM" id="Phobius"/>
    </source>
</evidence>
<protein>
    <submittedName>
        <fullName evidence="2">Membrane protein</fullName>
    </submittedName>
</protein>
<keyword evidence="1" id="KW-1133">Transmembrane helix</keyword>
<dbReference type="Pfam" id="PF06541">
    <property type="entry name" value="ABC_trans_CmpB"/>
    <property type="match status" value="1"/>
</dbReference>
<keyword evidence="3" id="KW-1185">Reference proteome</keyword>
<feature type="transmembrane region" description="Helical" evidence="1">
    <location>
        <begin position="190"/>
        <end position="212"/>
    </location>
</feature>
<reference evidence="2 3" key="1">
    <citation type="submission" date="2014-03" db="EMBL/GenBank/DDBJ databases">
        <title>Genomics of Bifidobacteria.</title>
        <authorList>
            <person name="Ventura M."/>
            <person name="Milani C."/>
            <person name="Lugli G.A."/>
        </authorList>
    </citation>
    <scope>NUCLEOTIDE SEQUENCE [LARGE SCALE GENOMIC DNA]</scope>
    <source>
        <strain evidence="2 3">LMG 21589</strain>
    </source>
</reference>
<feature type="transmembrane region" description="Helical" evidence="1">
    <location>
        <begin position="155"/>
        <end position="178"/>
    </location>
</feature>
<feature type="transmembrane region" description="Helical" evidence="1">
    <location>
        <begin position="88"/>
        <end position="106"/>
    </location>
</feature>
<proteinExistence type="predicted"/>
<accession>A0A087DIG9</accession>
<feature type="transmembrane region" description="Helical" evidence="1">
    <location>
        <begin position="112"/>
        <end position="134"/>
    </location>
</feature>
<dbReference type="EMBL" id="JGZO01000003">
    <property type="protein sequence ID" value="KFI95319.1"/>
    <property type="molecule type" value="Genomic_DNA"/>
</dbReference>
<comment type="caution">
    <text evidence="2">The sequence shown here is derived from an EMBL/GenBank/DDBJ whole genome shotgun (WGS) entry which is preliminary data.</text>
</comment>
<dbReference type="eggNOG" id="COG4905">
    <property type="taxonomic scope" value="Bacteria"/>
</dbReference>
<evidence type="ECO:0000313" key="3">
    <source>
        <dbReference type="Proteomes" id="UP000029033"/>
    </source>
</evidence>